<evidence type="ECO:0000313" key="2">
    <source>
        <dbReference type="EMBL" id="OGM58350.1"/>
    </source>
</evidence>
<evidence type="ECO:0000259" key="1">
    <source>
        <dbReference type="PROSITE" id="PS51707"/>
    </source>
</evidence>
<dbReference type="Gene3D" id="2.40.320.10">
    <property type="entry name" value="Hypothetical Protein Pfu-838710-001"/>
    <property type="match status" value="1"/>
</dbReference>
<dbReference type="InterPro" id="IPR033469">
    <property type="entry name" value="CYTH-like_dom_sf"/>
</dbReference>
<dbReference type="PANTHER" id="PTHR21028:SF2">
    <property type="entry name" value="CYTH DOMAIN-CONTAINING PROTEIN"/>
    <property type="match status" value="1"/>
</dbReference>
<dbReference type="STRING" id="1802516.A3A75_04960"/>
<dbReference type="Pfam" id="PF01928">
    <property type="entry name" value="CYTH"/>
    <property type="match status" value="1"/>
</dbReference>
<sequence>MAYNNQEIELKLSISRSEYKRIEKELYKVAKFLRFSHQVDDYFTPTQNSFLDEKYPFQWLSTRKRDQKIYLNYKHWHPEGRKYTTHCDEYEVEVSDENQIKNILIALKFQKITTVEKKRSVFLYQKSLEIALDQVKDLGFFVEVESVKNFGSVRKANKEILKFTKSLGLRGTKPVPGGYAAESLRKKRLLK</sequence>
<dbReference type="PANTHER" id="PTHR21028">
    <property type="entry name" value="SI:CH211-156B7.4"/>
    <property type="match status" value="1"/>
</dbReference>
<organism evidence="2 3">
    <name type="scientific">Candidatus Woesebacteria bacterium RIFCSPLOWO2_01_FULL_39_10</name>
    <dbReference type="NCBI Taxonomy" id="1802516"/>
    <lineage>
        <taxon>Bacteria</taxon>
        <taxon>Candidatus Woeseibacteriota</taxon>
    </lineage>
</organism>
<dbReference type="InterPro" id="IPR023577">
    <property type="entry name" value="CYTH_domain"/>
</dbReference>
<name>A0A1F8B347_9BACT</name>
<dbReference type="NCBIfam" id="TIGR00318">
    <property type="entry name" value="cyaB"/>
    <property type="match status" value="1"/>
</dbReference>
<proteinExistence type="predicted"/>
<comment type="caution">
    <text evidence="2">The sequence shown here is derived from an EMBL/GenBank/DDBJ whole genome shotgun (WGS) entry which is preliminary data.</text>
</comment>
<protein>
    <recommendedName>
        <fullName evidence="1">CYTH domain-containing protein</fullName>
    </recommendedName>
</protein>
<reference evidence="2 3" key="1">
    <citation type="journal article" date="2016" name="Nat. Commun.">
        <title>Thousands of microbial genomes shed light on interconnected biogeochemical processes in an aquifer system.</title>
        <authorList>
            <person name="Anantharaman K."/>
            <person name="Brown C.T."/>
            <person name="Hug L.A."/>
            <person name="Sharon I."/>
            <person name="Castelle C.J."/>
            <person name="Probst A.J."/>
            <person name="Thomas B.C."/>
            <person name="Singh A."/>
            <person name="Wilkins M.J."/>
            <person name="Karaoz U."/>
            <person name="Brodie E.L."/>
            <person name="Williams K.H."/>
            <person name="Hubbard S.S."/>
            <person name="Banfield J.F."/>
        </authorList>
    </citation>
    <scope>NUCLEOTIDE SEQUENCE [LARGE SCALE GENOMIC DNA]</scope>
</reference>
<dbReference type="SMART" id="SM01118">
    <property type="entry name" value="CYTH"/>
    <property type="match status" value="1"/>
</dbReference>
<dbReference type="Proteomes" id="UP000179018">
    <property type="component" value="Unassembled WGS sequence"/>
</dbReference>
<feature type="domain" description="CYTH" evidence="1">
    <location>
        <begin position="5"/>
        <end position="185"/>
    </location>
</feature>
<evidence type="ECO:0000313" key="3">
    <source>
        <dbReference type="Proteomes" id="UP000179018"/>
    </source>
</evidence>
<accession>A0A1F8B347</accession>
<dbReference type="EMBL" id="MGHC01000037">
    <property type="protein sequence ID" value="OGM58350.1"/>
    <property type="molecule type" value="Genomic_DNA"/>
</dbReference>
<dbReference type="AlphaFoldDB" id="A0A1F8B347"/>
<dbReference type="PROSITE" id="PS51707">
    <property type="entry name" value="CYTH"/>
    <property type="match status" value="1"/>
</dbReference>
<gene>
    <name evidence="2" type="ORF">A3A75_04960</name>
</gene>
<dbReference type="InterPro" id="IPR008173">
    <property type="entry name" value="Adenylyl_cyclase_CyaB"/>
</dbReference>
<dbReference type="SUPFAM" id="SSF55154">
    <property type="entry name" value="CYTH-like phosphatases"/>
    <property type="match status" value="1"/>
</dbReference>